<dbReference type="KEGG" id="hqi:H9L05_17340"/>
<evidence type="ECO:0000313" key="3">
    <source>
        <dbReference type="EMBL" id="QNP51710.1"/>
    </source>
</evidence>
<organism evidence="3 4">
    <name type="scientific">Hymenobacter qilianensis</name>
    <dbReference type="NCBI Taxonomy" id="1385715"/>
    <lineage>
        <taxon>Bacteria</taxon>
        <taxon>Pseudomonadati</taxon>
        <taxon>Bacteroidota</taxon>
        <taxon>Cytophagia</taxon>
        <taxon>Cytophagales</taxon>
        <taxon>Hymenobacteraceae</taxon>
        <taxon>Hymenobacter</taxon>
    </lineage>
</organism>
<dbReference type="RefSeq" id="WP_187731987.1">
    <property type="nucleotide sequence ID" value="NZ_BMFN01000003.1"/>
</dbReference>
<dbReference type="EMBL" id="CP060784">
    <property type="protein sequence ID" value="QNP51710.1"/>
    <property type="molecule type" value="Genomic_DNA"/>
</dbReference>
<dbReference type="GO" id="GO:0016787">
    <property type="term" value="F:hydrolase activity"/>
    <property type="evidence" value="ECO:0007669"/>
    <property type="project" value="UniProtKB-KW"/>
</dbReference>
<protein>
    <submittedName>
        <fullName evidence="3">Alpha/beta hydrolase</fullName>
    </submittedName>
</protein>
<proteinExistence type="inferred from homology"/>
<dbReference type="Proteomes" id="UP000516093">
    <property type="component" value="Chromosome"/>
</dbReference>
<keyword evidence="3" id="KW-0378">Hydrolase</keyword>
<dbReference type="Pfam" id="PF12697">
    <property type="entry name" value="Abhydrolase_6"/>
    <property type="match status" value="1"/>
</dbReference>
<name>A0A7H0GTU4_9BACT</name>
<evidence type="ECO:0000313" key="4">
    <source>
        <dbReference type="Proteomes" id="UP000516093"/>
    </source>
</evidence>
<comment type="similarity">
    <text evidence="1">Belongs to the AB hydrolase superfamily.</text>
</comment>
<dbReference type="InterPro" id="IPR029058">
    <property type="entry name" value="AB_hydrolase_fold"/>
</dbReference>
<dbReference type="AlphaFoldDB" id="A0A7H0GTU4"/>
<dbReference type="SUPFAM" id="SSF53474">
    <property type="entry name" value="alpha/beta-Hydrolases"/>
    <property type="match status" value="1"/>
</dbReference>
<gene>
    <name evidence="3" type="ORF">H9L05_17340</name>
</gene>
<feature type="domain" description="AB hydrolase-1" evidence="2">
    <location>
        <begin position="21"/>
        <end position="257"/>
    </location>
</feature>
<sequence length="278" mass="30176">MDARTRNNVKVIGQGKQTMMLVHGFGCDQNIWRYITAGLSANYQLVLIDQVGVGNSDLSAYEPDKYATLNGYAADIVEVCHTLGLQDVILVGHSVGAMISVLSAIQEPDLFSKLILIGPSPCYINDHDYFGGFERADIEAMLDMLNKDFRDWANTFAPLIMGNPECPSLAQELMESFCRADNAIAKEFARVTFLSDNRQDLPKVLTKTLILQCSSDMIAPAEVGAFVHQSIPDSRLITLRATGHCPHLSAPIETLAAIGNFLHNGSSVNSSSAVLGIA</sequence>
<dbReference type="PANTHER" id="PTHR43039">
    <property type="entry name" value="ESTERASE-RELATED"/>
    <property type="match status" value="1"/>
</dbReference>
<dbReference type="InterPro" id="IPR000073">
    <property type="entry name" value="AB_hydrolase_1"/>
</dbReference>
<evidence type="ECO:0000259" key="2">
    <source>
        <dbReference type="Pfam" id="PF12697"/>
    </source>
</evidence>
<keyword evidence="4" id="KW-1185">Reference proteome</keyword>
<dbReference type="Gene3D" id="3.40.50.1820">
    <property type="entry name" value="alpha/beta hydrolase"/>
    <property type="match status" value="1"/>
</dbReference>
<reference evidence="3 4" key="1">
    <citation type="submission" date="2020-08" db="EMBL/GenBank/DDBJ databases">
        <title>Genome sequence of Hymenobacter qilianensis JCM 19763T.</title>
        <authorList>
            <person name="Hyun D.-W."/>
            <person name="Bae J.-W."/>
        </authorList>
    </citation>
    <scope>NUCLEOTIDE SEQUENCE [LARGE SCALE GENOMIC DNA]</scope>
    <source>
        <strain evidence="3 4">JCM 19763</strain>
    </source>
</reference>
<evidence type="ECO:0000256" key="1">
    <source>
        <dbReference type="ARBA" id="ARBA00008645"/>
    </source>
</evidence>
<dbReference type="PRINTS" id="PR00111">
    <property type="entry name" value="ABHYDROLASE"/>
</dbReference>
<accession>A0A7H0GTU4</accession>